<evidence type="ECO:0000256" key="1">
    <source>
        <dbReference type="ARBA" id="ARBA00022679"/>
    </source>
</evidence>
<dbReference type="EMBL" id="CAEZXM010000156">
    <property type="protein sequence ID" value="CAB4694522.1"/>
    <property type="molecule type" value="Genomic_DNA"/>
</dbReference>
<reference evidence="2" key="1">
    <citation type="submission" date="2020-05" db="EMBL/GenBank/DDBJ databases">
        <authorList>
            <person name="Chiriac C."/>
            <person name="Salcher M."/>
            <person name="Ghai R."/>
            <person name="Kavagutti S V."/>
        </authorList>
    </citation>
    <scope>NUCLEOTIDE SEQUENCE</scope>
</reference>
<evidence type="ECO:0000313" key="2">
    <source>
        <dbReference type="EMBL" id="CAB4694522.1"/>
    </source>
</evidence>
<dbReference type="AlphaFoldDB" id="A0A6J6P7Z2"/>
<organism evidence="2">
    <name type="scientific">freshwater metagenome</name>
    <dbReference type="NCBI Taxonomy" id="449393"/>
    <lineage>
        <taxon>unclassified sequences</taxon>
        <taxon>metagenomes</taxon>
        <taxon>ecological metagenomes</taxon>
    </lineage>
</organism>
<proteinExistence type="predicted"/>
<dbReference type="Gene3D" id="3.40.1180.10">
    <property type="entry name" value="Decaprenyl diphosphate synthase-like"/>
    <property type="match status" value="1"/>
</dbReference>
<protein>
    <submittedName>
        <fullName evidence="2">Unannotated protein</fullName>
    </submittedName>
</protein>
<accession>A0A6J6P7Z2</accession>
<dbReference type="SUPFAM" id="SSF64005">
    <property type="entry name" value="Undecaprenyl diphosphate synthase"/>
    <property type="match status" value="1"/>
</dbReference>
<dbReference type="GO" id="GO:0016765">
    <property type="term" value="F:transferase activity, transferring alkyl or aryl (other than methyl) groups"/>
    <property type="evidence" value="ECO:0007669"/>
    <property type="project" value="InterPro"/>
</dbReference>
<sequence>MAKKRLRNEELGEVDESSLRHVLVVGGTLDEWQALSEAQWTQRRHELSAIASGAGASWLTLRPYERGTNAAITTRIVEDHPGCTLIVDWCADGRDRLLAAIEQLRVGGHGHVDEAALAAALMAPAPCEPDLTVVLGPSDRLPPSLVWELSYCELVFIDAAWDELAGPHLEHAINEYALRHRRFGGIT</sequence>
<gene>
    <name evidence="2" type="ORF">UFOPK2366_00932</name>
</gene>
<dbReference type="InterPro" id="IPR001441">
    <property type="entry name" value="UPP_synth-like"/>
</dbReference>
<keyword evidence="1" id="KW-0808">Transferase</keyword>
<dbReference type="InterPro" id="IPR036424">
    <property type="entry name" value="UPP_synth-like_sf"/>
</dbReference>
<dbReference type="Pfam" id="PF01255">
    <property type="entry name" value="Prenyltransf"/>
    <property type="match status" value="1"/>
</dbReference>
<name>A0A6J6P7Z2_9ZZZZ</name>